<dbReference type="InterPro" id="IPR001128">
    <property type="entry name" value="Cyt_P450"/>
</dbReference>
<dbReference type="GO" id="GO:0020037">
    <property type="term" value="F:heme binding"/>
    <property type="evidence" value="ECO:0007669"/>
    <property type="project" value="InterPro"/>
</dbReference>
<feature type="region of interest" description="Disordered" evidence="3">
    <location>
        <begin position="297"/>
        <end position="334"/>
    </location>
</feature>
<dbReference type="PATRIC" id="fig|1348663.4.peg.7147"/>
<dbReference type="GO" id="GO:0004497">
    <property type="term" value="F:monooxygenase activity"/>
    <property type="evidence" value="ECO:0007669"/>
    <property type="project" value="UniProtKB-KW"/>
</dbReference>
<dbReference type="SUPFAM" id="SSF48264">
    <property type="entry name" value="Cytochrome P450"/>
    <property type="match status" value="1"/>
</dbReference>
<keyword evidence="2" id="KW-0479">Metal-binding</keyword>
<comment type="caution">
    <text evidence="4">The sequence shown here is derived from an EMBL/GenBank/DDBJ whole genome shotgun (WGS) entry which is preliminary data.</text>
</comment>
<accession>A0A066YLV4</accession>
<dbReference type="PROSITE" id="PS00086">
    <property type="entry name" value="CYTOCHROME_P450"/>
    <property type="match status" value="1"/>
</dbReference>
<gene>
    <name evidence="4" type="ORF">KCH_73990</name>
</gene>
<dbReference type="Gene3D" id="1.10.630.10">
    <property type="entry name" value="Cytochrome P450"/>
    <property type="match status" value="1"/>
</dbReference>
<keyword evidence="2" id="KW-0503">Monooxygenase</keyword>
<keyword evidence="5" id="KW-1185">Reference proteome</keyword>
<name>A0A066YLV4_9ACTN</name>
<evidence type="ECO:0000256" key="2">
    <source>
        <dbReference type="RuleBase" id="RU000461"/>
    </source>
</evidence>
<feature type="compositionally biased region" description="Pro residues" evidence="3">
    <location>
        <begin position="301"/>
        <end position="334"/>
    </location>
</feature>
<dbReference type="eggNOG" id="COG2124">
    <property type="taxonomic scope" value="Bacteria"/>
</dbReference>
<evidence type="ECO:0000256" key="3">
    <source>
        <dbReference type="SAM" id="MobiDB-lite"/>
    </source>
</evidence>
<sequence>MSTDPASVYNQDGSDHQRLRRTVQGAFTPRAVARWRPWVETVVGRLLDDLLTAGPPADLVADLTSVLPFAVTSRLMGLDGLGHERLQQWAHCLTADTTVPAEQVAAGQQEFAAFAATLLADRRRRPGEDLVSRLVQAADLAGGIPEEQLTYLVGGLAASGSDSVAGALANALLYLLGERPGAWPRLADEEAARHATEWLLHHIQLGDDEFTTRHAVDAAEIGGVRIPAGATVAVCLGSANRDPALFPDGLSADLFSPLPAPTLAFGAGPHHCLGTWLARTQIHTALHRLATRLPTLRLAAPTPPPPGASTPPPAAPAPSPSPGDPTEPPPPTPS</sequence>
<dbReference type="InterPro" id="IPR036396">
    <property type="entry name" value="Cyt_P450_sf"/>
</dbReference>
<comment type="similarity">
    <text evidence="1 2">Belongs to the cytochrome P450 family.</text>
</comment>
<proteinExistence type="inferred from homology"/>
<organism evidence="4 5">
    <name type="scientific">Kitasatospora cheerisanensis KCTC 2395</name>
    <dbReference type="NCBI Taxonomy" id="1348663"/>
    <lineage>
        <taxon>Bacteria</taxon>
        <taxon>Bacillati</taxon>
        <taxon>Actinomycetota</taxon>
        <taxon>Actinomycetes</taxon>
        <taxon>Kitasatosporales</taxon>
        <taxon>Streptomycetaceae</taxon>
        <taxon>Kitasatospora</taxon>
    </lineage>
</organism>
<dbReference type="Pfam" id="PF00067">
    <property type="entry name" value="p450"/>
    <property type="match status" value="1"/>
</dbReference>
<dbReference type="EMBL" id="JNBY01000159">
    <property type="protein sequence ID" value="KDN80909.1"/>
    <property type="molecule type" value="Genomic_DNA"/>
</dbReference>
<dbReference type="RefSeq" id="WP_341865456.1">
    <property type="nucleotide sequence ID" value="NZ_KK853997.1"/>
</dbReference>
<evidence type="ECO:0000313" key="5">
    <source>
        <dbReference type="Proteomes" id="UP000027178"/>
    </source>
</evidence>
<dbReference type="GO" id="GO:0016705">
    <property type="term" value="F:oxidoreductase activity, acting on paired donors, with incorporation or reduction of molecular oxygen"/>
    <property type="evidence" value="ECO:0007669"/>
    <property type="project" value="InterPro"/>
</dbReference>
<dbReference type="InterPro" id="IPR017972">
    <property type="entry name" value="Cyt_P450_CS"/>
</dbReference>
<dbReference type="PANTHER" id="PTHR46696:SF1">
    <property type="entry name" value="CYTOCHROME P450 YJIB-RELATED"/>
    <property type="match status" value="1"/>
</dbReference>
<dbReference type="InterPro" id="IPR002397">
    <property type="entry name" value="Cyt_P450_B"/>
</dbReference>
<dbReference type="PRINTS" id="PR00359">
    <property type="entry name" value="BP450"/>
</dbReference>
<keyword evidence="2" id="KW-0408">Iron</keyword>
<protein>
    <submittedName>
        <fullName evidence="4">Cytochrome P450</fullName>
    </submittedName>
</protein>
<dbReference type="HOGENOM" id="CLU_033716_5_0_11"/>
<dbReference type="GO" id="GO:0005506">
    <property type="term" value="F:iron ion binding"/>
    <property type="evidence" value="ECO:0007669"/>
    <property type="project" value="InterPro"/>
</dbReference>
<dbReference type="AlphaFoldDB" id="A0A066YLV4"/>
<reference evidence="4 5" key="1">
    <citation type="submission" date="2014-05" db="EMBL/GenBank/DDBJ databases">
        <title>Draft Genome Sequence of Kitasatospora cheerisanensis KCTC 2395.</title>
        <authorList>
            <person name="Nam D.H."/>
        </authorList>
    </citation>
    <scope>NUCLEOTIDE SEQUENCE [LARGE SCALE GENOMIC DNA]</scope>
    <source>
        <strain evidence="4 5">KCTC 2395</strain>
    </source>
</reference>
<keyword evidence="2" id="KW-0560">Oxidoreductase</keyword>
<dbReference type="PANTHER" id="PTHR46696">
    <property type="entry name" value="P450, PUTATIVE (EUROFUNG)-RELATED"/>
    <property type="match status" value="1"/>
</dbReference>
<dbReference type="Proteomes" id="UP000027178">
    <property type="component" value="Unassembled WGS sequence"/>
</dbReference>
<evidence type="ECO:0000313" key="4">
    <source>
        <dbReference type="EMBL" id="KDN80909.1"/>
    </source>
</evidence>
<evidence type="ECO:0000256" key="1">
    <source>
        <dbReference type="ARBA" id="ARBA00010617"/>
    </source>
</evidence>
<keyword evidence="2" id="KW-0349">Heme</keyword>